<dbReference type="Proteomes" id="UP000669060">
    <property type="component" value="Unassembled WGS sequence"/>
</dbReference>
<dbReference type="RefSeq" id="WP_208314054.1">
    <property type="nucleotide sequence ID" value="NZ_JAELYA010000004.1"/>
</dbReference>
<evidence type="ECO:0000259" key="1">
    <source>
        <dbReference type="Pfam" id="PF14024"/>
    </source>
</evidence>
<protein>
    <submittedName>
        <fullName evidence="2">DUF4240 domain-containing protein</fullName>
    </submittedName>
</protein>
<dbReference type="Pfam" id="PF14024">
    <property type="entry name" value="DUF4240"/>
    <property type="match status" value="1"/>
</dbReference>
<accession>A0ABS3TQS5</accession>
<proteinExistence type="predicted"/>
<dbReference type="EMBL" id="JAELYA010000004">
    <property type="protein sequence ID" value="MBO3276022.1"/>
    <property type="molecule type" value="Genomic_DNA"/>
</dbReference>
<comment type="caution">
    <text evidence="2">The sequence shown here is derived from an EMBL/GenBank/DDBJ whole genome shotgun (WGS) entry which is preliminary data.</text>
</comment>
<evidence type="ECO:0000313" key="3">
    <source>
        <dbReference type="Proteomes" id="UP000669060"/>
    </source>
</evidence>
<organism evidence="2 3">
    <name type="scientific">Pseudomonas schmalbachii</name>
    <dbReference type="NCBI Taxonomy" id="2816993"/>
    <lineage>
        <taxon>Bacteria</taxon>
        <taxon>Pseudomonadati</taxon>
        <taxon>Pseudomonadota</taxon>
        <taxon>Gammaproteobacteria</taxon>
        <taxon>Pseudomonadales</taxon>
        <taxon>Pseudomonadaceae</taxon>
        <taxon>Pseudomonas</taxon>
    </lineage>
</organism>
<dbReference type="InterPro" id="IPR025334">
    <property type="entry name" value="DUF4240"/>
</dbReference>
<keyword evidence="3" id="KW-1185">Reference proteome</keyword>
<feature type="domain" description="DUF4240" evidence="1">
    <location>
        <begin position="1"/>
        <end position="122"/>
    </location>
</feature>
<reference evidence="2 3" key="1">
    <citation type="submission" date="2020-12" db="EMBL/GenBank/DDBJ databases">
        <title>Pseudomonas schmalbachii sp. nov. isolated from millipede gut.</title>
        <authorList>
            <person name="Shelomi M."/>
        </authorList>
    </citation>
    <scope>NUCLEOTIDE SEQUENCE [LARGE SCALE GENOMIC DNA]</scope>
    <source>
        <strain evidence="2 3">Milli4</strain>
    </source>
</reference>
<evidence type="ECO:0000313" key="2">
    <source>
        <dbReference type="EMBL" id="MBO3276022.1"/>
    </source>
</evidence>
<name>A0ABS3TQS5_9PSED</name>
<sequence length="184" mass="21244">MDQVQFWRLIDEARARAASPYDVADQLVEMLSLRDEREIMQWDQIFREYQHLSCKNKLWAAAYVINGGCSDDGFDYFRGWLTAQGKRVFLDALADPDSLVAVEVEADDAFDQEMLAVGYSAYFRKLGMLERDYDKAAAARAAHPLDERVKAAMLAEIRYSEDIDCEWAEDDLESLVPRLCEKFY</sequence>
<gene>
    <name evidence="2" type="ORF">JFY56_12375</name>
</gene>